<keyword evidence="10" id="KW-0169">Cobalamin biosynthesis</keyword>
<keyword evidence="20" id="KW-0548">Nucleotidyltransferase</keyword>
<dbReference type="AlphaFoldDB" id="A0A928Z1R5"/>
<evidence type="ECO:0000256" key="2">
    <source>
        <dbReference type="ARBA" id="ARBA00000711"/>
    </source>
</evidence>
<feature type="binding site" evidence="19">
    <location>
        <position position="78"/>
    </location>
    <ligand>
        <name>GTP</name>
        <dbReference type="ChEBI" id="CHEBI:37565"/>
    </ligand>
</feature>
<comment type="similarity">
    <text evidence="7">Belongs to the CobU/CobP family.</text>
</comment>
<feature type="binding site" evidence="19">
    <location>
        <position position="60"/>
    </location>
    <ligand>
        <name>GTP</name>
        <dbReference type="ChEBI" id="CHEBI:37565"/>
    </ligand>
</feature>
<dbReference type="GO" id="GO:0005525">
    <property type="term" value="F:GTP binding"/>
    <property type="evidence" value="ECO:0007669"/>
    <property type="project" value="UniProtKB-KW"/>
</dbReference>
<dbReference type="GO" id="GO:0005524">
    <property type="term" value="F:ATP binding"/>
    <property type="evidence" value="ECO:0007669"/>
    <property type="project" value="UniProtKB-KW"/>
</dbReference>
<dbReference type="Pfam" id="PF02283">
    <property type="entry name" value="CobU"/>
    <property type="match status" value="1"/>
</dbReference>
<name>A0A928Z1R5_9CYAN</name>
<dbReference type="SUPFAM" id="SSF52540">
    <property type="entry name" value="P-loop containing nucleoside triphosphate hydrolases"/>
    <property type="match status" value="1"/>
</dbReference>
<feature type="binding site" evidence="19">
    <location>
        <begin position="7"/>
        <end position="14"/>
    </location>
    <ligand>
        <name>GTP</name>
        <dbReference type="ChEBI" id="CHEBI:37565"/>
    </ligand>
</feature>
<reference evidence="20" key="1">
    <citation type="submission" date="2020-10" db="EMBL/GenBank/DDBJ databases">
        <authorList>
            <person name="Castelo-Branco R."/>
            <person name="Eusebio N."/>
            <person name="Adriana R."/>
            <person name="Vieira A."/>
            <person name="Brugerolle De Fraissinette N."/>
            <person name="Rezende De Castro R."/>
            <person name="Schneider M.P."/>
            <person name="Vasconcelos V."/>
            <person name="Leao P.N."/>
        </authorList>
    </citation>
    <scope>NUCLEOTIDE SEQUENCE</scope>
    <source>
        <strain evidence="20">LEGE 11480</strain>
    </source>
</reference>
<evidence type="ECO:0000256" key="6">
    <source>
        <dbReference type="ARBA" id="ARBA00005159"/>
    </source>
</evidence>
<comment type="catalytic activity">
    <reaction evidence="2">
        <text>adenosylcob(III)inamide phosphate + GTP + H(+) = adenosylcob(III)inamide-GDP + diphosphate</text>
        <dbReference type="Rhea" id="RHEA:22712"/>
        <dbReference type="ChEBI" id="CHEBI:15378"/>
        <dbReference type="ChEBI" id="CHEBI:33019"/>
        <dbReference type="ChEBI" id="CHEBI:37565"/>
        <dbReference type="ChEBI" id="CHEBI:58502"/>
        <dbReference type="ChEBI" id="CHEBI:60487"/>
        <dbReference type="EC" id="2.7.7.62"/>
    </reaction>
</comment>
<evidence type="ECO:0000256" key="14">
    <source>
        <dbReference type="ARBA" id="ARBA00022840"/>
    </source>
</evidence>
<protein>
    <recommendedName>
        <fullName evidence="16">Adenosylcobinamide kinase</fullName>
        <ecNumber evidence="8">2.7.1.156</ecNumber>
        <ecNumber evidence="9">2.7.7.62</ecNumber>
    </recommendedName>
    <alternativeName>
        <fullName evidence="17">Adenosylcobinamide-phosphate guanylyltransferase</fullName>
    </alternativeName>
</protein>
<comment type="function">
    <text evidence="4">Catalyzes ATP-dependent phosphorylation of adenosylcobinamide and addition of GMP to adenosylcobinamide phosphate.</text>
</comment>
<evidence type="ECO:0000256" key="13">
    <source>
        <dbReference type="ARBA" id="ARBA00022777"/>
    </source>
</evidence>
<evidence type="ECO:0000256" key="15">
    <source>
        <dbReference type="ARBA" id="ARBA00023134"/>
    </source>
</evidence>
<accession>A0A928Z1R5</accession>
<dbReference type="PIRSF" id="PIRSF006135">
    <property type="entry name" value="CobU"/>
    <property type="match status" value="1"/>
</dbReference>
<keyword evidence="12 19" id="KW-0547">Nucleotide-binding</keyword>
<dbReference type="InterPro" id="IPR003203">
    <property type="entry name" value="CobU/CobP"/>
</dbReference>
<organism evidence="20 21">
    <name type="scientific">Romeriopsis navalis LEGE 11480</name>
    <dbReference type="NCBI Taxonomy" id="2777977"/>
    <lineage>
        <taxon>Bacteria</taxon>
        <taxon>Bacillati</taxon>
        <taxon>Cyanobacteriota</taxon>
        <taxon>Cyanophyceae</taxon>
        <taxon>Leptolyngbyales</taxon>
        <taxon>Leptolyngbyaceae</taxon>
        <taxon>Romeriopsis</taxon>
        <taxon>Romeriopsis navalis</taxon>
    </lineage>
</organism>
<comment type="caution">
    <text evidence="20">The sequence shown here is derived from an EMBL/GenBank/DDBJ whole genome shotgun (WGS) entry which is preliminary data.</text>
</comment>
<evidence type="ECO:0000256" key="17">
    <source>
        <dbReference type="ARBA" id="ARBA00030571"/>
    </source>
</evidence>
<feature type="active site" description="GMP-histidine intermediate" evidence="18">
    <location>
        <position position="48"/>
    </location>
</feature>
<dbReference type="EMBL" id="JADEXQ010000007">
    <property type="protein sequence ID" value="MBE9028774.1"/>
    <property type="molecule type" value="Genomic_DNA"/>
</dbReference>
<evidence type="ECO:0000313" key="21">
    <source>
        <dbReference type="Proteomes" id="UP000625316"/>
    </source>
</evidence>
<evidence type="ECO:0000256" key="8">
    <source>
        <dbReference type="ARBA" id="ARBA00012016"/>
    </source>
</evidence>
<dbReference type="PANTHER" id="PTHR34848:SF1">
    <property type="entry name" value="BIFUNCTIONAL ADENOSYLCOBALAMIN BIOSYNTHESIS PROTEIN COBU"/>
    <property type="match status" value="1"/>
</dbReference>
<dbReference type="CDD" id="cd00544">
    <property type="entry name" value="CobU"/>
    <property type="match status" value="1"/>
</dbReference>
<dbReference type="PANTHER" id="PTHR34848">
    <property type="match status" value="1"/>
</dbReference>
<dbReference type="GO" id="GO:0043752">
    <property type="term" value="F:adenosylcobinamide kinase activity"/>
    <property type="evidence" value="ECO:0007669"/>
    <property type="project" value="UniProtKB-EC"/>
</dbReference>
<evidence type="ECO:0000313" key="20">
    <source>
        <dbReference type="EMBL" id="MBE9028774.1"/>
    </source>
</evidence>
<evidence type="ECO:0000256" key="18">
    <source>
        <dbReference type="PIRSR" id="PIRSR006135-1"/>
    </source>
</evidence>
<evidence type="ECO:0000256" key="16">
    <source>
        <dbReference type="ARBA" id="ARBA00029570"/>
    </source>
</evidence>
<comment type="pathway">
    <text evidence="6">Cofactor biosynthesis; adenosylcobalamin biosynthesis; adenosylcobalamin from cob(II)yrinate a,c-diamide: step 5/7.</text>
</comment>
<evidence type="ECO:0000256" key="7">
    <source>
        <dbReference type="ARBA" id="ARBA00007490"/>
    </source>
</evidence>
<proteinExistence type="inferred from homology"/>
<evidence type="ECO:0000256" key="9">
    <source>
        <dbReference type="ARBA" id="ARBA00012523"/>
    </source>
</evidence>
<evidence type="ECO:0000256" key="4">
    <source>
        <dbReference type="ARBA" id="ARBA00003889"/>
    </source>
</evidence>
<comment type="pathway">
    <text evidence="5">Cofactor biosynthesis; adenosylcobalamin biosynthesis; adenosylcobalamin from cob(II)yrinate a,c-diamide: step 6/7.</text>
</comment>
<keyword evidence="21" id="KW-1185">Reference proteome</keyword>
<evidence type="ECO:0000256" key="5">
    <source>
        <dbReference type="ARBA" id="ARBA00004692"/>
    </source>
</evidence>
<dbReference type="RefSeq" id="WP_264323598.1">
    <property type="nucleotide sequence ID" value="NZ_JADEXQ010000007.1"/>
</dbReference>
<evidence type="ECO:0000256" key="19">
    <source>
        <dbReference type="PIRSR" id="PIRSR006135-2"/>
    </source>
</evidence>
<evidence type="ECO:0000256" key="10">
    <source>
        <dbReference type="ARBA" id="ARBA00022573"/>
    </source>
</evidence>
<sequence>MLILVTGGARSGKSHYAQNLALELSDQPVYVATARNWGGDFGDRIQRHKDERGAAWTNFETEKAVSQLPLSDRVVVIDCITLWLTNFFLDGGEDVDGALQELQTEIDTIEQIPGTFIIVTNELGMGVHADTDMGRKFTDLQGWANQYVAAKATQVVLMISGIPVRIKG</sequence>
<keyword evidence="14" id="KW-0067">ATP-binding</keyword>
<dbReference type="Proteomes" id="UP000625316">
    <property type="component" value="Unassembled WGS sequence"/>
</dbReference>
<feature type="binding site" evidence="19">
    <location>
        <begin position="32"/>
        <end position="34"/>
    </location>
    <ligand>
        <name>GTP</name>
        <dbReference type="ChEBI" id="CHEBI:37565"/>
    </ligand>
</feature>
<evidence type="ECO:0000256" key="12">
    <source>
        <dbReference type="ARBA" id="ARBA00022741"/>
    </source>
</evidence>
<dbReference type="Gene3D" id="3.40.50.300">
    <property type="entry name" value="P-loop containing nucleotide triphosphate hydrolases"/>
    <property type="match status" value="1"/>
</dbReference>
<dbReference type="EC" id="2.7.7.62" evidence="9"/>
<dbReference type="InterPro" id="IPR027417">
    <property type="entry name" value="P-loop_NTPase"/>
</dbReference>
<comment type="catalytic activity">
    <reaction evidence="3">
        <text>adenosylcob(III)inamide + GTP = adenosylcob(III)inamide phosphate + GDP + H(+)</text>
        <dbReference type="Rhea" id="RHEA:15765"/>
        <dbReference type="ChEBI" id="CHEBI:2480"/>
        <dbReference type="ChEBI" id="CHEBI:15378"/>
        <dbReference type="ChEBI" id="CHEBI:37565"/>
        <dbReference type="ChEBI" id="CHEBI:58189"/>
        <dbReference type="ChEBI" id="CHEBI:58502"/>
        <dbReference type="EC" id="2.7.1.156"/>
    </reaction>
</comment>
<comment type="catalytic activity">
    <reaction evidence="1">
        <text>adenosylcob(III)inamide + ATP = adenosylcob(III)inamide phosphate + ADP + H(+)</text>
        <dbReference type="Rhea" id="RHEA:15769"/>
        <dbReference type="ChEBI" id="CHEBI:2480"/>
        <dbReference type="ChEBI" id="CHEBI:15378"/>
        <dbReference type="ChEBI" id="CHEBI:30616"/>
        <dbReference type="ChEBI" id="CHEBI:58502"/>
        <dbReference type="ChEBI" id="CHEBI:456216"/>
        <dbReference type="EC" id="2.7.1.156"/>
    </reaction>
</comment>
<evidence type="ECO:0000256" key="1">
    <source>
        <dbReference type="ARBA" id="ARBA00000312"/>
    </source>
</evidence>
<dbReference type="GO" id="GO:0009236">
    <property type="term" value="P:cobalamin biosynthetic process"/>
    <property type="evidence" value="ECO:0007669"/>
    <property type="project" value="UniProtKB-KW"/>
</dbReference>
<evidence type="ECO:0000256" key="11">
    <source>
        <dbReference type="ARBA" id="ARBA00022679"/>
    </source>
</evidence>
<dbReference type="GO" id="GO:0008820">
    <property type="term" value="F:cobinamide phosphate guanylyltransferase activity"/>
    <property type="evidence" value="ECO:0007669"/>
    <property type="project" value="UniProtKB-EC"/>
</dbReference>
<feature type="binding site" evidence="19">
    <location>
        <begin position="49"/>
        <end position="52"/>
    </location>
    <ligand>
        <name>GTP</name>
        <dbReference type="ChEBI" id="CHEBI:37565"/>
    </ligand>
</feature>
<dbReference type="EC" id="2.7.1.156" evidence="8"/>
<gene>
    <name evidence="20" type="ORF">IQ266_03245</name>
</gene>
<keyword evidence="11" id="KW-0808">Transferase</keyword>
<keyword evidence="13 20" id="KW-0418">Kinase</keyword>
<keyword evidence="15 19" id="KW-0342">GTP-binding</keyword>
<evidence type="ECO:0000256" key="3">
    <source>
        <dbReference type="ARBA" id="ARBA00001522"/>
    </source>
</evidence>